<gene>
    <name evidence="1" type="ORF">BDN72DRAFT_890697</name>
</gene>
<reference evidence="1 2" key="1">
    <citation type="journal article" date="2019" name="Nat. Ecol. Evol.">
        <title>Megaphylogeny resolves global patterns of mushroom evolution.</title>
        <authorList>
            <person name="Varga T."/>
            <person name="Krizsan K."/>
            <person name="Foldi C."/>
            <person name="Dima B."/>
            <person name="Sanchez-Garcia M."/>
            <person name="Sanchez-Ramirez S."/>
            <person name="Szollosi G.J."/>
            <person name="Szarkandi J.G."/>
            <person name="Papp V."/>
            <person name="Albert L."/>
            <person name="Andreopoulos W."/>
            <person name="Angelini C."/>
            <person name="Antonin V."/>
            <person name="Barry K.W."/>
            <person name="Bougher N.L."/>
            <person name="Buchanan P."/>
            <person name="Buyck B."/>
            <person name="Bense V."/>
            <person name="Catcheside P."/>
            <person name="Chovatia M."/>
            <person name="Cooper J."/>
            <person name="Damon W."/>
            <person name="Desjardin D."/>
            <person name="Finy P."/>
            <person name="Geml J."/>
            <person name="Haridas S."/>
            <person name="Hughes K."/>
            <person name="Justo A."/>
            <person name="Karasinski D."/>
            <person name="Kautmanova I."/>
            <person name="Kiss B."/>
            <person name="Kocsube S."/>
            <person name="Kotiranta H."/>
            <person name="LaButti K.M."/>
            <person name="Lechner B.E."/>
            <person name="Liimatainen K."/>
            <person name="Lipzen A."/>
            <person name="Lukacs Z."/>
            <person name="Mihaltcheva S."/>
            <person name="Morgado L.N."/>
            <person name="Niskanen T."/>
            <person name="Noordeloos M.E."/>
            <person name="Ohm R.A."/>
            <person name="Ortiz-Santana B."/>
            <person name="Ovrebo C."/>
            <person name="Racz N."/>
            <person name="Riley R."/>
            <person name="Savchenko A."/>
            <person name="Shiryaev A."/>
            <person name="Soop K."/>
            <person name="Spirin V."/>
            <person name="Szebenyi C."/>
            <person name="Tomsovsky M."/>
            <person name="Tulloss R.E."/>
            <person name="Uehling J."/>
            <person name="Grigoriev I.V."/>
            <person name="Vagvolgyi C."/>
            <person name="Papp T."/>
            <person name="Martin F.M."/>
            <person name="Miettinen O."/>
            <person name="Hibbett D.S."/>
            <person name="Nagy L.G."/>
        </authorList>
    </citation>
    <scope>NUCLEOTIDE SEQUENCE [LARGE SCALE GENOMIC DNA]</scope>
    <source>
        <strain evidence="1 2">NL-1719</strain>
    </source>
</reference>
<dbReference type="Proteomes" id="UP000308600">
    <property type="component" value="Unassembled WGS sequence"/>
</dbReference>
<sequence length="313" mass="34259">MPLLLLSASLVLASFGYGKTVTLGLSDPSLSFPTGWQTSQSASGEPFLSTTSLGEVLRVTIPDFATSLQYRGYKQSQGSVYGVCLDCNTSMLLSFADGHDPSLTNDTDAKLSTLFTMDLNPLTVHEFTLFNFPDSQFNATSELTFHSLVVDLEADDDDSDDAPFGDDANLVPNVTISATFPTLAYTTITTTITASPFSLSSVSGSSIRVYHSLVAIIAAGVIVAVLTIALVVYFLLHKRRTYRQRRQVSSEFFNDRPQESKIFSPTFFTRLESTISQPKIPPRARAKRTILPVIRRIGEGQGPSRANGWYKRL</sequence>
<evidence type="ECO:0000313" key="2">
    <source>
        <dbReference type="Proteomes" id="UP000308600"/>
    </source>
</evidence>
<protein>
    <submittedName>
        <fullName evidence="1">Uncharacterized protein</fullName>
    </submittedName>
</protein>
<evidence type="ECO:0000313" key="1">
    <source>
        <dbReference type="EMBL" id="TFK76904.1"/>
    </source>
</evidence>
<dbReference type="EMBL" id="ML208259">
    <property type="protein sequence ID" value="TFK76904.1"/>
    <property type="molecule type" value="Genomic_DNA"/>
</dbReference>
<organism evidence="1 2">
    <name type="scientific">Pluteus cervinus</name>
    <dbReference type="NCBI Taxonomy" id="181527"/>
    <lineage>
        <taxon>Eukaryota</taxon>
        <taxon>Fungi</taxon>
        <taxon>Dikarya</taxon>
        <taxon>Basidiomycota</taxon>
        <taxon>Agaricomycotina</taxon>
        <taxon>Agaricomycetes</taxon>
        <taxon>Agaricomycetidae</taxon>
        <taxon>Agaricales</taxon>
        <taxon>Pluteineae</taxon>
        <taxon>Pluteaceae</taxon>
        <taxon>Pluteus</taxon>
    </lineage>
</organism>
<name>A0ACD3BGW3_9AGAR</name>
<keyword evidence="2" id="KW-1185">Reference proteome</keyword>
<accession>A0ACD3BGW3</accession>
<proteinExistence type="predicted"/>